<evidence type="ECO:0000313" key="5">
    <source>
        <dbReference type="Proteomes" id="UP000215002"/>
    </source>
</evidence>
<dbReference type="InterPro" id="IPR007492">
    <property type="entry name" value="LytTR_DNA-bd_dom"/>
</dbReference>
<reference evidence="4 5" key="1">
    <citation type="submission" date="2017-08" db="EMBL/GenBank/DDBJ databases">
        <title>Complete genome sequence of Mucilaginibacter sp. strain BJC16-A31.</title>
        <authorList>
            <consortium name="Henan University of Science and Technology"/>
            <person name="You X."/>
        </authorList>
    </citation>
    <scope>NUCLEOTIDE SEQUENCE [LARGE SCALE GENOMIC DNA]</scope>
    <source>
        <strain evidence="4 5">BJC16-A31</strain>
    </source>
</reference>
<dbReference type="Pfam" id="PF04397">
    <property type="entry name" value="LytTR"/>
    <property type="match status" value="1"/>
</dbReference>
<evidence type="ECO:0000256" key="1">
    <source>
        <dbReference type="PROSITE-ProRule" id="PRU00169"/>
    </source>
</evidence>
<dbReference type="OrthoDB" id="9787344at2"/>
<dbReference type="InterPro" id="IPR046947">
    <property type="entry name" value="LytR-like"/>
</dbReference>
<feature type="domain" description="HTH LytTR-type" evidence="3">
    <location>
        <begin position="136"/>
        <end position="205"/>
    </location>
</feature>
<proteinExistence type="predicted"/>
<dbReference type="RefSeq" id="WP_094570365.1">
    <property type="nucleotide sequence ID" value="NZ_CP022743.1"/>
</dbReference>
<dbReference type="PANTHER" id="PTHR37299">
    <property type="entry name" value="TRANSCRIPTIONAL REGULATOR-RELATED"/>
    <property type="match status" value="1"/>
</dbReference>
<dbReference type="KEGG" id="muc:MuYL_2066"/>
<dbReference type="SMART" id="SM00850">
    <property type="entry name" value="LytTR"/>
    <property type="match status" value="1"/>
</dbReference>
<feature type="domain" description="Response regulatory" evidence="2">
    <location>
        <begin position="4"/>
        <end position="121"/>
    </location>
</feature>
<name>A0A223NWI4_9SPHI</name>
<dbReference type="PANTHER" id="PTHR37299:SF1">
    <property type="entry name" value="STAGE 0 SPORULATION PROTEIN A HOMOLOG"/>
    <property type="match status" value="1"/>
</dbReference>
<dbReference type="GO" id="GO:0003677">
    <property type="term" value="F:DNA binding"/>
    <property type="evidence" value="ECO:0007669"/>
    <property type="project" value="InterPro"/>
</dbReference>
<sequence>MTIHCIAVDDEPVALEMIAAYVAKTPFLKLVMKCASALKALTILDEHPEIQLVFLDIKMADLNGLQLAEILNKDDNRRSVRIVFTTAFDQYALEGHKLAALDYLLKPFSFGDFTRAAERALEYFTLLEHDPEPQYLYVYANYQLIRIDMAQILYVESMADYIKLFLEDQSKPVLTLMTLKTAEQKLPASHFIRLHRSFIVAINKVTAVTKASVQVGRAAIPVTEPYREAFGNFMKIWHQRGS</sequence>
<dbReference type="PROSITE" id="PS50110">
    <property type="entry name" value="RESPONSE_REGULATORY"/>
    <property type="match status" value="1"/>
</dbReference>
<dbReference type="Proteomes" id="UP000215002">
    <property type="component" value="Chromosome"/>
</dbReference>
<protein>
    <submittedName>
        <fullName evidence="4">Two component transcriptional regulator, LytTR family</fullName>
    </submittedName>
</protein>
<feature type="modified residue" description="4-aspartylphosphate" evidence="1">
    <location>
        <position position="56"/>
    </location>
</feature>
<keyword evidence="5" id="KW-1185">Reference proteome</keyword>
<dbReference type="SMART" id="SM00448">
    <property type="entry name" value="REC"/>
    <property type="match status" value="1"/>
</dbReference>
<dbReference type="GO" id="GO:0000156">
    <property type="term" value="F:phosphorelay response regulator activity"/>
    <property type="evidence" value="ECO:0007669"/>
    <property type="project" value="InterPro"/>
</dbReference>
<dbReference type="EMBL" id="CP022743">
    <property type="protein sequence ID" value="ASU33958.1"/>
    <property type="molecule type" value="Genomic_DNA"/>
</dbReference>
<organism evidence="4 5">
    <name type="scientific">Mucilaginibacter xinganensis</name>
    <dbReference type="NCBI Taxonomy" id="1234841"/>
    <lineage>
        <taxon>Bacteria</taxon>
        <taxon>Pseudomonadati</taxon>
        <taxon>Bacteroidota</taxon>
        <taxon>Sphingobacteriia</taxon>
        <taxon>Sphingobacteriales</taxon>
        <taxon>Sphingobacteriaceae</taxon>
        <taxon>Mucilaginibacter</taxon>
    </lineage>
</organism>
<dbReference type="PROSITE" id="PS50930">
    <property type="entry name" value="HTH_LYTTR"/>
    <property type="match status" value="1"/>
</dbReference>
<accession>A0A223NWI4</accession>
<evidence type="ECO:0000259" key="3">
    <source>
        <dbReference type="PROSITE" id="PS50930"/>
    </source>
</evidence>
<dbReference type="InterPro" id="IPR011006">
    <property type="entry name" value="CheY-like_superfamily"/>
</dbReference>
<dbReference type="Gene3D" id="2.40.50.1020">
    <property type="entry name" value="LytTr DNA-binding domain"/>
    <property type="match status" value="1"/>
</dbReference>
<dbReference type="Gene3D" id="3.40.50.2300">
    <property type="match status" value="1"/>
</dbReference>
<gene>
    <name evidence="4" type="ORF">MuYL_2066</name>
</gene>
<evidence type="ECO:0000313" key="4">
    <source>
        <dbReference type="EMBL" id="ASU33958.1"/>
    </source>
</evidence>
<dbReference type="AlphaFoldDB" id="A0A223NWI4"/>
<dbReference type="Pfam" id="PF00072">
    <property type="entry name" value="Response_reg"/>
    <property type="match status" value="1"/>
</dbReference>
<dbReference type="SUPFAM" id="SSF52172">
    <property type="entry name" value="CheY-like"/>
    <property type="match status" value="1"/>
</dbReference>
<dbReference type="InterPro" id="IPR001789">
    <property type="entry name" value="Sig_transdc_resp-reg_receiver"/>
</dbReference>
<keyword evidence="1" id="KW-0597">Phosphoprotein</keyword>
<evidence type="ECO:0000259" key="2">
    <source>
        <dbReference type="PROSITE" id="PS50110"/>
    </source>
</evidence>